<dbReference type="SUPFAM" id="SSF55729">
    <property type="entry name" value="Acyl-CoA N-acyltransferases (Nat)"/>
    <property type="match status" value="1"/>
</dbReference>
<reference evidence="2 3" key="1">
    <citation type="submission" date="2019-08" db="EMBL/GenBank/DDBJ databases">
        <title>Genomes of Subsaximicrobium wynnwilliamsii strains.</title>
        <authorList>
            <person name="Bowman J.P."/>
        </authorList>
    </citation>
    <scope>NUCLEOTIDE SEQUENCE [LARGE SCALE GENOMIC DNA]</scope>
    <source>
        <strain evidence="2 3">2-80-2</strain>
    </source>
</reference>
<evidence type="ECO:0000313" key="2">
    <source>
        <dbReference type="EMBL" id="TXD86988.1"/>
    </source>
</evidence>
<name>A0A5C6ZD23_9FLAO</name>
<dbReference type="Pfam" id="PF13527">
    <property type="entry name" value="Acetyltransf_9"/>
    <property type="match status" value="1"/>
</dbReference>
<dbReference type="Gene3D" id="3.40.630.30">
    <property type="match status" value="1"/>
</dbReference>
<dbReference type="RefSeq" id="WP_147088214.1">
    <property type="nucleotide sequence ID" value="NZ_VORM01000034.1"/>
</dbReference>
<evidence type="ECO:0000259" key="1">
    <source>
        <dbReference type="PROSITE" id="PS51186"/>
    </source>
</evidence>
<dbReference type="InterPro" id="IPR000182">
    <property type="entry name" value="GNAT_dom"/>
</dbReference>
<keyword evidence="3" id="KW-1185">Reference proteome</keyword>
<keyword evidence="2" id="KW-0808">Transferase</keyword>
<dbReference type="PROSITE" id="PS51186">
    <property type="entry name" value="GNAT"/>
    <property type="match status" value="1"/>
</dbReference>
<sequence>MIEIKKYTELSEKLRNQLSSYIEDEFGHIPIVKETEWETPNLTIIFYDNEQIVTFYNIVLREISIDNKKIKIAGLNNVMTPKEFRGMGYASIVLREIENLIFTSLSCEMGLLLCADALIPFYEKFNWYKIDCPVYFEQSSGVKLWGASTMLLTRDEKICADKIELNGLPW</sequence>
<accession>A0A5C6ZD23</accession>
<dbReference type="AlphaFoldDB" id="A0A5C6ZD23"/>
<protein>
    <submittedName>
        <fullName evidence="2">GNAT family N-acetyltransferase</fullName>
    </submittedName>
</protein>
<gene>
    <name evidence="2" type="ORF">ESY86_18510</name>
</gene>
<comment type="caution">
    <text evidence="2">The sequence shown here is derived from an EMBL/GenBank/DDBJ whole genome shotgun (WGS) entry which is preliminary data.</text>
</comment>
<dbReference type="Proteomes" id="UP000321578">
    <property type="component" value="Unassembled WGS sequence"/>
</dbReference>
<dbReference type="EMBL" id="VORO01000032">
    <property type="protein sequence ID" value="TXD86988.1"/>
    <property type="molecule type" value="Genomic_DNA"/>
</dbReference>
<proteinExistence type="predicted"/>
<feature type="domain" description="N-acetyltransferase" evidence="1">
    <location>
        <begin position="2"/>
        <end position="170"/>
    </location>
</feature>
<dbReference type="GO" id="GO:0016747">
    <property type="term" value="F:acyltransferase activity, transferring groups other than amino-acyl groups"/>
    <property type="evidence" value="ECO:0007669"/>
    <property type="project" value="InterPro"/>
</dbReference>
<evidence type="ECO:0000313" key="3">
    <source>
        <dbReference type="Proteomes" id="UP000321578"/>
    </source>
</evidence>
<dbReference type="InterPro" id="IPR016181">
    <property type="entry name" value="Acyl_CoA_acyltransferase"/>
</dbReference>
<dbReference type="CDD" id="cd04301">
    <property type="entry name" value="NAT_SF"/>
    <property type="match status" value="1"/>
</dbReference>
<organism evidence="2 3">
    <name type="scientific">Subsaximicrobium wynnwilliamsii</name>
    <dbReference type="NCBI Taxonomy" id="291179"/>
    <lineage>
        <taxon>Bacteria</taxon>
        <taxon>Pseudomonadati</taxon>
        <taxon>Bacteroidota</taxon>
        <taxon>Flavobacteriia</taxon>
        <taxon>Flavobacteriales</taxon>
        <taxon>Flavobacteriaceae</taxon>
        <taxon>Subsaximicrobium</taxon>
    </lineage>
</organism>
<dbReference type="OrthoDB" id="1438067at2"/>